<dbReference type="AlphaFoldDB" id="A0A956LZF1"/>
<dbReference type="InterPro" id="IPR011050">
    <property type="entry name" value="Pectin_lyase_fold/virulence"/>
</dbReference>
<comment type="caution">
    <text evidence="1">The sequence shown here is derived from an EMBL/GenBank/DDBJ whole genome shotgun (WGS) entry which is preliminary data.</text>
</comment>
<name>A0A956LZF1_UNCEI</name>
<reference evidence="1" key="1">
    <citation type="submission" date="2020-04" db="EMBL/GenBank/DDBJ databases">
        <authorList>
            <person name="Zhang T."/>
        </authorList>
    </citation>
    <scope>NUCLEOTIDE SEQUENCE</scope>
    <source>
        <strain evidence="1">HKST-UBA01</strain>
    </source>
</reference>
<protein>
    <submittedName>
        <fullName evidence="1">Uncharacterized protein</fullName>
    </submittedName>
</protein>
<sequence>MRHRSSQIRLRMPRAAAVIRAAIVLTPLLASSLRAEVLTWAIGADGNWNVATNWNPQDVPDEAGEEAVIPTDDGPYTVTLTTNLSLDAIRNDNAEATVVLNGRSLWLGTSEGFRNAGTFYANWGEVHGNVTNAGTGVLDIPTGMFLFLGNGIVFENDGVALINSDRGSADAALQFTGSGTIRGSGEIQLLTAGSFWDARIIGSTEVTQETGHTIRGEGGIEAMLVNEGIVSADAPDRWLRLFTYGKTNRGLMEATNGGILSIACSVSQNEIGVIRADGGIVQLEGNAYLVGGSLESTNGGWIEQVGSAAYLVDLTNRGEIGIRQGQFLVFRGTELVNDGTIAVNSDGGPQGSAIQVESDVRVTGGGEIVLHTTGAPNLALLSGQTLTTGPDQTIRGAGSIQVELVNEGRIVADDVDGHPLQLASGTKTNSGTIEASPGAVLEIRGTVYNDGLIVADPAGSVHHLGGWLINAATMRAEDGGEIECNTAEFRNLGTVEAVGAGIYRTPWLPQHYDPSSRTLTGGAWRALDGGSVRLLSMPIWVNAAEVEIRGASSGFYLDEATSSALAGLALNASAGTFAIDGGYGFVTGGAFENRGVVRIGDGSTLEITGDYRQTVPDPFVPGRMPLTSVTGTVLGADPIQIESGRLEGTGNVVADVVNAGTVAPGTSVGTLTIDGSYTQGESGCLEIELESNLAGGFDQLVVSGTANLGGTLYVPTIDETMVQDGDQITVLTCAARVGEFDDVIACPGPGLCVEPIYTEASVIVVVHELDPASAPEEAGSSQIVDFRASHTISGPVLFLLDLPDAAEVTVSLHDAGGRRVATIVDGQESAGHHEYPLPQGTRLSSGVFFARAGIRSPTQTTVRTATVAVVR</sequence>
<organism evidence="1 2">
    <name type="scientific">Eiseniibacteriota bacterium</name>
    <dbReference type="NCBI Taxonomy" id="2212470"/>
    <lineage>
        <taxon>Bacteria</taxon>
        <taxon>Candidatus Eiseniibacteriota</taxon>
    </lineage>
</organism>
<proteinExistence type="predicted"/>
<dbReference type="Proteomes" id="UP000697710">
    <property type="component" value="Unassembled WGS sequence"/>
</dbReference>
<evidence type="ECO:0000313" key="1">
    <source>
        <dbReference type="EMBL" id="MCA9728419.1"/>
    </source>
</evidence>
<reference evidence="1" key="2">
    <citation type="journal article" date="2021" name="Microbiome">
        <title>Successional dynamics and alternative stable states in a saline activated sludge microbial community over 9 years.</title>
        <authorList>
            <person name="Wang Y."/>
            <person name="Ye J."/>
            <person name="Ju F."/>
            <person name="Liu L."/>
            <person name="Boyd J.A."/>
            <person name="Deng Y."/>
            <person name="Parks D.H."/>
            <person name="Jiang X."/>
            <person name="Yin X."/>
            <person name="Woodcroft B.J."/>
            <person name="Tyson G.W."/>
            <person name="Hugenholtz P."/>
            <person name="Polz M.F."/>
            <person name="Zhang T."/>
        </authorList>
    </citation>
    <scope>NUCLEOTIDE SEQUENCE</scope>
    <source>
        <strain evidence="1">HKST-UBA01</strain>
    </source>
</reference>
<evidence type="ECO:0000313" key="2">
    <source>
        <dbReference type="Proteomes" id="UP000697710"/>
    </source>
</evidence>
<accession>A0A956LZF1</accession>
<dbReference type="SUPFAM" id="SSF51126">
    <property type="entry name" value="Pectin lyase-like"/>
    <property type="match status" value="1"/>
</dbReference>
<dbReference type="EMBL" id="JAGQHR010000378">
    <property type="protein sequence ID" value="MCA9728419.1"/>
    <property type="molecule type" value="Genomic_DNA"/>
</dbReference>
<gene>
    <name evidence="1" type="ORF">KC729_12095</name>
</gene>